<gene>
    <name evidence="12" type="ORF">G4Y79_14450</name>
</gene>
<proteinExistence type="inferred from homology"/>
<dbReference type="GO" id="GO:0030245">
    <property type="term" value="P:cellulose catabolic process"/>
    <property type="evidence" value="ECO:0007669"/>
    <property type="project" value="UniProtKB-KW"/>
</dbReference>
<name>A0A7S8ICV1_9CHLR</name>
<evidence type="ECO:0000256" key="1">
    <source>
        <dbReference type="ARBA" id="ARBA00000448"/>
    </source>
</evidence>
<dbReference type="Proteomes" id="UP000594468">
    <property type="component" value="Chromosome"/>
</dbReference>
<dbReference type="PANTHER" id="PTHR10353">
    <property type="entry name" value="GLYCOSYL HYDROLASE"/>
    <property type="match status" value="1"/>
</dbReference>
<accession>A0A7S8ICV1</accession>
<dbReference type="InterPro" id="IPR017853">
    <property type="entry name" value="GH"/>
</dbReference>
<dbReference type="PRINTS" id="PR00131">
    <property type="entry name" value="GLHYDRLASE1"/>
</dbReference>
<comment type="similarity">
    <text evidence="2 11">Belongs to the glycosyl hydrolase 1 family.</text>
</comment>
<dbReference type="InterPro" id="IPR001360">
    <property type="entry name" value="Glyco_hydro_1"/>
</dbReference>
<protein>
    <recommendedName>
        <fullName evidence="3 11">Beta-glucosidase</fullName>
        <ecNumber evidence="3 11">3.2.1.21</ecNumber>
    </recommendedName>
</protein>
<dbReference type="EC" id="3.2.1.21" evidence="3 11"/>
<dbReference type="GO" id="GO:0005829">
    <property type="term" value="C:cytosol"/>
    <property type="evidence" value="ECO:0007669"/>
    <property type="project" value="TreeGrafter"/>
</dbReference>
<evidence type="ECO:0000313" key="12">
    <source>
        <dbReference type="EMBL" id="QPC80907.1"/>
    </source>
</evidence>
<keyword evidence="5" id="KW-0136">Cellulose degradation</keyword>
<dbReference type="FunFam" id="3.20.20.80:FF:000004">
    <property type="entry name" value="Beta-glucosidase 6-phospho-beta-glucosidase"/>
    <property type="match status" value="1"/>
</dbReference>
<dbReference type="PANTHER" id="PTHR10353:SF36">
    <property type="entry name" value="LP05116P"/>
    <property type="match status" value="1"/>
</dbReference>
<evidence type="ECO:0000256" key="2">
    <source>
        <dbReference type="ARBA" id="ARBA00010838"/>
    </source>
</evidence>
<keyword evidence="7 11" id="KW-0326">Glycosidase</keyword>
<dbReference type="RefSeq" id="WP_195168982.1">
    <property type="nucleotide sequence ID" value="NZ_CP062983.1"/>
</dbReference>
<evidence type="ECO:0000256" key="8">
    <source>
        <dbReference type="ARBA" id="ARBA00023326"/>
    </source>
</evidence>
<organism evidence="12 13">
    <name type="scientific">Phototrophicus methaneseepsis</name>
    <dbReference type="NCBI Taxonomy" id="2710758"/>
    <lineage>
        <taxon>Bacteria</taxon>
        <taxon>Bacillati</taxon>
        <taxon>Chloroflexota</taxon>
        <taxon>Candidatus Thermofontia</taxon>
        <taxon>Phototrophicales</taxon>
        <taxon>Phototrophicaceae</taxon>
        <taxon>Phototrophicus</taxon>
    </lineage>
</organism>
<reference evidence="12 13" key="1">
    <citation type="submission" date="2020-02" db="EMBL/GenBank/DDBJ databases">
        <authorList>
            <person name="Zheng R.K."/>
            <person name="Sun C.M."/>
        </authorList>
    </citation>
    <scope>NUCLEOTIDE SEQUENCE [LARGE SCALE GENOMIC DNA]</scope>
    <source>
        <strain evidence="13">rifampicinis</strain>
    </source>
</reference>
<evidence type="ECO:0000256" key="11">
    <source>
        <dbReference type="RuleBase" id="RU361175"/>
    </source>
</evidence>
<feature type="binding site" evidence="10">
    <location>
        <begin position="415"/>
        <end position="416"/>
    </location>
    <ligand>
        <name>substrate</name>
    </ligand>
</feature>
<evidence type="ECO:0000256" key="6">
    <source>
        <dbReference type="ARBA" id="ARBA00023277"/>
    </source>
</evidence>
<feature type="binding site" evidence="10">
    <location>
        <position position="162"/>
    </location>
    <ligand>
        <name>substrate</name>
    </ligand>
</feature>
<dbReference type="Gene3D" id="3.20.20.80">
    <property type="entry name" value="Glycosidases"/>
    <property type="match status" value="1"/>
</dbReference>
<feature type="active site" description="Nucleophile" evidence="9">
    <location>
        <position position="361"/>
    </location>
</feature>
<dbReference type="KEGG" id="pmet:G4Y79_14450"/>
<feature type="active site" description="Proton donor" evidence="9">
    <location>
        <position position="163"/>
    </location>
</feature>
<dbReference type="GO" id="GO:0008422">
    <property type="term" value="F:beta-glucosidase activity"/>
    <property type="evidence" value="ECO:0007669"/>
    <property type="project" value="UniProtKB-EC"/>
</dbReference>
<evidence type="ECO:0000313" key="13">
    <source>
        <dbReference type="Proteomes" id="UP000594468"/>
    </source>
</evidence>
<dbReference type="EMBL" id="CP062983">
    <property type="protein sequence ID" value="QPC80907.1"/>
    <property type="molecule type" value="Genomic_DNA"/>
</dbReference>
<dbReference type="NCBIfam" id="TIGR03356">
    <property type="entry name" value="BGL"/>
    <property type="match status" value="1"/>
</dbReference>
<evidence type="ECO:0000256" key="10">
    <source>
        <dbReference type="PIRSR" id="PIRSR617736-2"/>
    </source>
</evidence>
<keyword evidence="13" id="KW-1185">Reference proteome</keyword>
<dbReference type="InterPro" id="IPR033132">
    <property type="entry name" value="GH_1_N_CS"/>
</dbReference>
<evidence type="ECO:0000256" key="7">
    <source>
        <dbReference type="ARBA" id="ARBA00023295"/>
    </source>
</evidence>
<feature type="binding site" evidence="10">
    <location>
        <position position="298"/>
    </location>
    <ligand>
        <name>substrate</name>
    </ligand>
</feature>
<dbReference type="Pfam" id="PF00232">
    <property type="entry name" value="Glyco_hydro_1"/>
    <property type="match status" value="1"/>
</dbReference>
<sequence>MAFPDNFVWGAAAASYQIEGAAFADEKGLSVWDVFSHTPGKTWNGDTGDVACDHYNRYQEDVQVMKQIGLQAYRLSISWPRILPEGVGKVNEAGLGFYDKLVDELLEADITPYVTLFHWDYPWELYCRGGWLNRDSADWFADYTDIVVRALGDRVKHWMTLNEPPVFVLVGHQAGRHAPGDQFSDRHIARIIHHVLLTHGKSVQAIRAASPQPAQISWALNTDPSIPVVEDETHINAARETYWGLSNGFWNAGLWLDPVLRGEYPQAALDRWGEYLPIREGDLEEMNQPLDFVGLNIYRGHYVAVEEDGGSNIRSDGRPELEGFEEGYPLTMMDWPVTPEALYWGAKWVNERYGLPIAITENGLASMDWVAVDGAVHDPNRIDFLKRYLRGFGKAGADGIPLHAYFQWSIFDNYEWAEGYRKRFGLVHVNYQTQERILKDSAHWYRQVIESNGAILDE</sequence>
<keyword evidence="6" id="KW-0119">Carbohydrate metabolism</keyword>
<keyword evidence="8" id="KW-0624">Polysaccharide degradation</keyword>
<feature type="binding site" evidence="10">
    <location>
        <position position="17"/>
    </location>
    <ligand>
        <name>substrate</name>
    </ligand>
</feature>
<evidence type="ECO:0000256" key="4">
    <source>
        <dbReference type="ARBA" id="ARBA00022801"/>
    </source>
</evidence>
<dbReference type="SUPFAM" id="SSF51445">
    <property type="entry name" value="(Trans)glycosidases"/>
    <property type="match status" value="1"/>
</dbReference>
<dbReference type="PROSITE" id="PS00653">
    <property type="entry name" value="GLYCOSYL_HYDROL_F1_2"/>
    <property type="match status" value="1"/>
</dbReference>
<dbReference type="AlphaFoldDB" id="A0A7S8ICV1"/>
<comment type="catalytic activity">
    <reaction evidence="1 11">
        <text>Hydrolysis of terminal, non-reducing beta-D-glucosyl residues with release of beta-D-glucose.</text>
        <dbReference type="EC" id="3.2.1.21"/>
    </reaction>
</comment>
<evidence type="ECO:0000256" key="5">
    <source>
        <dbReference type="ARBA" id="ARBA00023001"/>
    </source>
</evidence>
<feature type="binding site" evidence="10">
    <location>
        <position position="118"/>
    </location>
    <ligand>
        <name>substrate</name>
    </ligand>
</feature>
<evidence type="ECO:0000256" key="3">
    <source>
        <dbReference type="ARBA" id="ARBA00012744"/>
    </source>
</evidence>
<evidence type="ECO:0000256" key="9">
    <source>
        <dbReference type="PIRSR" id="PIRSR617736-1"/>
    </source>
</evidence>
<keyword evidence="4 11" id="KW-0378">Hydrolase</keyword>
<dbReference type="InterPro" id="IPR017736">
    <property type="entry name" value="Glyco_hydro_1_beta-glucosidase"/>
</dbReference>
<feature type="binding site" evidence="10">
    <location>
        <position position="408"/>
    </location>
    <ligand>
        <name>substrate</name>
    </ligand>
</feature>